<dbReference type="PRINTS" id="PR00455">
    <property type="entry name" value="HTHTETR"/>
</dbReference>
<keyword evidence="3" id="KW-0804">Transcription</keyword>
<dbReference type="PROSITE" id="PS50977">
    <property type="entry name" value="HTH_TETR_2"/>
    <property type="match status" value="1"/>
</dbReference>
<dbReference type="Pfam" id="PF00440">
    <property type="entry name" value="TetR_N"/>
    <property type="match status" value="1"/>
</dbReference>
<keyword evidence="1" id="KW-0805">Transcription regulation</keyword>
<feature type="DNA-binding region" description="H-T-H motif" evidence="4">
    <location>
        <begin position="57"/>
        <end position="76"/>
    </location>
</feature>
<proteinExistence type="predicted"/>
<evidence type="ECO:0000256" key="2">
    <source>
        <dbReference type="ARBA" id="ARBA00023125"/>
    </source>
</evidence>
<dbReference type="InterPro" id="IPR009057">
    <property type="entry name" value="Homeodomain-like_sf"/>
</dbReference>
<dbReference type="InterPro" id="IPR001647">
    <property type="entry name" value="HTH_TetR"/>
</dbReference>
<accession>A0ABY3XWY3</accession>
<evidence type="ECO:0000259" key="6">
    <source>
        <dbReference type="PROSITE" id="PS50977"/>
    </source>
</evidence>
<reference evidence="7 8" key="1">
    <citation type="journal article" date="2023" name="Microbiol. Spectr.">
        <title>Synergy between Genome Mining, Metabolomics, and Bioinformatics Uncovers Antibacterial Chlorinated Carbazole Alkaloids and Their Biosynthetic Gene Cluster from Streptomyces tubbatahanensis sp. nov., a Novel Actinomycete Isolated from Sulu Sea, Philippines.</title>
        <authorList>
            <person name="Tenebro C.P."/>
            <person name="Trono D.J.V.L."/>
            <person name="Balida L.A.P."/>
            <person name="Bayog L.K.A."/>
            <person name="Bruna J.R."/>
            <person name="Sabido E.M."/>
            <person name="Caspe D.P.C."/>
            <person name="de Los Santos E.L.C."/>
            <person name="Saludes J.P."/>
            <person name="Dalisay D.S."/>
        </authorList>
    </citation>
    <scope>NUCLEOTIDE SEQUENCE [LARGE SCALE GENOMIC DNA]</scope>
    <source>
        <strain evidence="7 8">DSD3025</strain>
    </source>
</reference>
<keyword evidence="2 4" id="KW-0238">DNA-binding</keyword>
<protein>
    <submittedName>
        <fullName evidence="7">TetR/AcrR family transcriptional regulator</fullName>
    </submittedName>
</protein>
<evidence type="ECO:0000256" key="4">
    <source>
        <dbReference type="PROSITE-ProRule" id="PRU00335"/>
    </source>
</evidence>
<dbReference type="Proteomes" id="UP001202244">
    <property type="component" value="Chromosome"/>
</dbReference>
<organism evidence="7 8">
    <name type="scientific">Streptomyces tubbatahanensis</name>
    <dbReference type="NCBI Taxonomy" id="2923272"/>
    <lineage>
        <taxon>Bacteria</taxon>
        <taxon>Bacillati</taxon>
        <taxon>Actinomycetota</taxon>
        <taxon>Actinomycetes</taxon>
        <taxon>Kitasatosporales</taxon>
        <taxon>Streptomycetaceae</taxon>
        <taxon>Streptomyces</taxon>
    </lineage>
</organism>
<dbReference type="SUPFAM" id="SSF46689">
    <property type="entry name" value="Homeodomain-like"/>
    <property type="match status" value="1"/>
</dbReference>
<dbReference type="EMBL" id="CP093846">
    <property type="protein sequence ID" value="UNS99014.1"/>
    <property type="molecule type" value="Genomic_DNA"/>
</dbReference>
<evidence type="ECO:0000256" key="1">
    <source>
        <dbReference type="ARBA" id="ARBA00023015"/>
    </source>
</evidence>
<dbReference type="PANTHER" id="PTHR30055">
    <property type="entry name" value="HTH-TYPE TRANSCRIPTIONAL REGULATOR RUTR"/>
    <property type="match status" value="1"/>
</dbReference>
<dbReference type="PANTHER" id="PTHR30055:SF234">
    <property type="entry name" value="HTH-TYPE TRANSCRIPTIONAL REGULATOR BETI"/>
    <property type="match status" value="1"/>
</dbReference>
<evidence type="ECO:0000313" key="8">
    <source>
        <dbReference type="Proteomes" id="UP001202244"/>
    </source>
</evidence>
<feature type="region of interest" description="Disordered" evidence="5">
    <location>
        <begin position="1"/>
        <end position="37"/>
    </location>
</feature>
<name>A0ABY3XWY3_9ACTN</name>
<feature type="domain" description="HTH tetR-type" evidence="6">
    <location>
        <begin position="34"/>
        <end position="94"/>
    </location>
</feature>
<keyword evidence="8" id="KW-1185">Reference proteome</keyword>
<evidence type="ECO:0000256" key="5">
    <source>
        <dbReference type="SAM" id="MobiDB-lite"/>
    </source>
</evidence>
<evidence type="ECO:0000313" key="7">
    <source>
        <dbReference type="EMBL" id="UNS99014.1"/>
    </source>
</evidence>
<dbReference type="InterPro" id="IPR050109">
    <property type="entry name" value="HTH-type_TetR-like_transc_reg"/>
</dbReference>
<evidence type="ECO:0000256" key="3">
    <source>
        <dbReference type="ARBA" id="ARBA00023163"/>
    </source>
</evidence>
<feature type="compositionally biased region" description="Low complexity" evidence="5">
    <location>
        <begin position="1"/>
        <end position="24"/>
    </location>
</feature>
<dbReference type="RefSeq" id="WP_242754439.1">
    <property type="nucleotide sequence ID" value="NZ_CP093846.1"/>
</dbReference>
<gene>
    <name evidence="7" type="ORF">MMF93_23065</name>
</gene>
<dbReference type="Gene3D" id="1.10.357.10">
    <property type="entry name" value="Tetracycline Repressor, domain 2"/>
    <property type="match status" value="1"/>
</dbReference>
<sequence length="236" mass="25554">MASTAPNAGAASAPGAPPDAGTAPKEGRRERKKRETRTRISDIATGLFLARGFDAVTIAEIAEAADVSVNTVYNYFPAKEDLFFDREEEMIDRTAALVRDRAPGQSAAAAVLGRLREDIAERNLYAGMREGFGDFMRVVRGSPALVARLMVLHHRTADRLRQTLEAETGAGPEDPMPELVAYELVNLINLVTRRATLSVADGVSPERAATDALARLDAYESLVTDALVNYARKPAR</sequence>